<keyword evidence="5" id="KW-0408">Iron</keyword>
<dbReference type="InterPro" id="IPR005805">
    <property type="entry name" value="Rieske_Fe-S_prot_C"/>
</dbReference>
<dbReference type="PROSITE" id="PS51257">
    <property type="entry name" value="PROKAR_LIPOPROTEIN"/>
    <property type="match status" value="1"/>
</dbReference>
<name>A0ABT4HFG8_MYCIR</name>
<dbReference type="Gene3D" id="2.102.10.10">
    <property type="entry name" value="Rieske [2Fe-2S] iron-sulphur domain"/>
    <property type="match status" value="1"/>
</dbReference>
<dbReference type="Proteomes" id="UP001084650">
    <property type="component" value="Unassembled WGS sequence"/>
</dbReference>
<evidence type="ECO:0000313" key="14">
    <source>
        <dbReference type="Proteomes" id="UP001084650"/>
    </source>
</evidence>
<dbReference type="PANTHER" id="PTHR10134">
    <property type="entry name" value="CYTOCHROME B-C1 COMPLEX SUBUNIT RIESKE, MITOCHONDRIAL"/>
    <property type="match status" value="1"/>
</dbReference>
<dbReference type="InterPro" id="IPR014349">
    <property type="entry name" value="Rieske_Fe-S_prot"/>
</dbReference>
<feature type="compositionally biased region" description="Low complexity" evidence="10">
    <location>
        <begin position="31"/>
        <end position="47"/>
    </location>
</feature>
<evidence type="ECO:0000313" key="13">
    <source>
        <dbReference type="EMBL" id="MCZ0728941.1"/>
    </source>
</evidence>
<dbReference type="EMBL" id="JAPQYE010000005">
    <property type="protein sequence ID" value="MCZ0728941.1"/>
    <property type="molecule type" value="Genomic_DNA"/>
</dbReference>
<evidence type="ECO:0000256" key="1">
    <source>
        <dbReference type="ARBA" id="ARBA00002494"/>
    </source>
</evidence>
<evidence type="ECO:0000256" key="3">
    <source>
        <dbReference type="ARBA" id="ARBA00022714"/>
    </source>
</evidence>
<evidence type="ECO:0000256" key="2">
    <source>
        <dbReference type="ARBA" id="ARBA00015816"/>
    </source>
</evidence>
<feature type="signal peptide" evidence="11">
    <location>
        <begin position="1"/>
        <end position="23"/>
    </location>
</feature>
<dbReference type="PROSITE" id="PS51296">
    <property type="entry name" value="RIESKE"/>
    <property type="match status" value="1"/>
</dbReference>
<keyword evidence="6" id="KW-0411">Iron-sulfur</keyword>
<evidence type="ECO:0000256" key="9">
    <source>
        <dbReference type="ARBA" id="ARBA00034078"/>
    </source>
</evidence>
<dbReference type="RefSeq" id="WP_036465817.1">
    <property type="nucleotide sequence ID" value="NZ_JAPQYE010000005.1"/>
</dbReference>
<feature type="domain" description="Rieske" evidence="12">
    <location>
        <begin position="52"/>
        <end position="141"/>
    </location>
</feature>
<evidence type="ECO:0000256" key="4">
    <source>
        <dbReference type="ARBA" id="ARBA00022723"/>
    </source>
</evidence>
<accession>A0ABT4HFG8</accession>
<dbReference type="CDD" id="cd03467">
    <property type="entry name" value="Rieske"/>
    <property type="match status" value="1"/>
</dbReference>
<evidence type="ECO:0000256" key="5">
    <source>
        <dbReference type="ARBA" id="ARBA00023004"/>
    </source>
</evidence>
<reference evidence="13" key="1">
    <citation type="submission" date="2022-12" db="EMBL/GenBank/DDBJ databases">
        <title>Whole genome sequence of Mycolicibacterium iranicum strain SBH312.</title>
        <authorList>
            <person name="Jani J."/>
            <person name="Arifin Mustapha Z."/>
            <person name="Ahmed K."/>
            <person name="Kai Ling C."/>
        </authorList>
    </citation>
    <scope>NUCLEOTIDE SEQUENCE</scope>
    <source>
        <strain evidence="13">SBH312</strain>
    </source>
</reference>
<feature type="chain" id="PRO_5047451684" description="Cytochrome bc1 complex Rieske iron-sulfur subunit" evidence="11">
    <location>
        <begin position="24"/>
        <end position="142"/>
    </location>
</feature>
<dbReference type="InterPro" id="IPR017941">
    <property type="entry name" value="Rieske_2Fe-2S"/>
</dbReference>
<keyword evidence="14" id="KW-1185">Reference proteome</keyword>
<evidence type="ECO:0000256" key="8">
    <source>
        <dbReference type="ARBA" id="ARBA00029586"/>
    </source>
</evidence>
<dbReference type="SUPFAM" id="SSF50022">
    <property type="entry name" value="ISP domain"/>
    <property type="match status" value="1"/>
</dbReference>
<evidence type="ECO:0000256" key="11">
    <source>
        <dbReference type="SAM" id="SignalP"/>
    </source>
</evidence>
<keyword evidence="4" id="KW-0479">Metal-binding</keyword>
<dbReference type="Pfam" id="PF00355">
    <property type="entry name" value="Rieske"/>
    <property type="match status" value="1"/>
</dbReference>
<evidence type="ECO:0000256" key="6">
    <source>
        <dbReference type="ARBA" id="ARBA00023014"/>
    </source>
</evidence>
<feature type="region of interest" description="Disordered" evidence="10">
    <location>
        <begin position="31"/>
        <end position="55"/>
    </location>
</feature>
<evidence type="ECO:0000256" key="7">
    <source>
        <dbReference type="ARBA" id="ARBA00023157"/>
    </source>
</evidence>
<proteinExistence type="predicted"/>
<evidence type="ECO:0000256" key="10">
    <source>
        <dbReference type="SAM" id="MobiDB-lite"/>
    </source>
</evidence>
<evidence type="ECO:0000259" key="12">
    <source>
        <dbReference type="PROSITE" id="PS51296"/>
    </source>
</evidence>
<protein>
    <recommendedName>
        <fullName evidence="2">Cytochrome bc1 complex Rieske iron-sulfur subunit</fullName>
    </recommendedName>
    <alternativeName>
        <fullName evidence="8">Cytochrome bc1 reductase complex subunit QcrA</fullName>
    </alternativeName>
</protein>
<keyword evidence="7" id="KW-1015">Disulfide bond</keyword>
<dbReference type="PRINTS" id="PR00162">
    <property type="entry name" value="RIESKE"/>
</dbReference>
<organism evidence="13 14">
    <name type="scientific">Mycolicibacterium iranicum</name>
    <name type="common">Mycobacterium iranicum</name>
    <dbReference type="NCBI Taxonomy" id="912594"/>
    <lineage>
        <taxon>Bacteria</taxon>
        <taxon>Bacillati</taxon>
        <taxon>Actinomycetota</taxon>
        <taxon>Actinomycetes</taxon>
        <taxon>Mycobacteriales</taxon>
        <taxon>Mycobacteriaceae</taxon>
        <taxon>Mycolicibacterium</taxon>
    </lineage>
</organism>
<gene>
    <name evidence="13" type="ORF">OY187_12870</name>
</gene>
<comment type="function">
    <text evidence="1">Iron-sulfur subunit of the cytochrome bc1 complex, an essential component of the respiratory electron transport chain required for ATP synthesis. The bc1 complex catalyzes the oxidation of menaquinol and the reduction of cytochrome c in the respiratory chain. The bc1 complex operates through a Q-cycle mechanism that couples electron transfer to generation of the proton gradient that drives ATP synthesis.</text>
</comment>
<sequence length="142" mass="13706">MVVVPRKTVLAGAGIGLAAAAVAACSSGSDSSAPESSADGSSAPESSKPAGEALATTADVPVGSGVIVGEVVLTQPTAGDYKGFSAVCTHTGCLINEVADGTINCPCHGSKFNLDGAVANGPASKPLEPVAIRVQGDSIVAE</sequence>
<comment type="caution">
    <text evidence="13">The sequence shown here is derived from an EMBL/GenBank/DDBJ whole genome shotgun (WGS) entry which is preliminary data.</text>
</comment>
<comment type="cofactor">
    <cofactor evidence="9">
        <name>[2Fe-2S] cluster</name>
        <dbReference type="ChEBI" id="CHEBI:190135"/>
    </cofactor>
</comment>
<keyword evidence="11" id="KW-0732">Signal</keyword>
<keyword evidence="3" id="KW-0001">2Fe-2S</keyword>
<dbReference type="InterPro" id="IPR036922">
    <property type="entry name" value="Rieske_2Fe-2S_sf"/>
</dbReference>